<dbReference type="AlphaFoldDB" id="A0A195DBS8"/>
<dbReference type="Proteomes" id="UP000078492">
    <property type="component" value="Unassembled WGS sequence"/>
</dbReference>
<evidence type="ECO:0000256" key="1">
    <source>
        <dbReference type="SAM" id="MobiDB-lite"/>
    </source>
</evidence>
<reference evidence="2 3" key="1">
    <citation type="submission" date="2015-09" db="EMBL/GenBank/DDBJ databases">
        <title>Trachymyrmex cornetzi WGS genome.</title>
        <authorList>
            <person name="Nygaard S."/>
            <person name="Hu H."/>
            <person name="Boomsma J."/>
            <person name="Zhang G."/>
        </authorList>
    </citation>
    <scope>NUCLEOTIDE SEQUENCE [LARGE SCALE GENOMIC DNA]</scope>
    <source>
        <strain evidence="2">Tcor2-1</strain>
        <tissue evidence="2">Whole body</tissue>
    </source>
</reference>
<evidence type="ECO:0000313" key="2">
    <source>
        <dbReference type="EMBL" id="KYN10370.1"/>
    </source>
</evidence>
<gene>
    <name evidence="2" type="ORF">ALC57_17557</name>
</gene>
<accession>A0A195DBS8</accession>
<organism evidence="2 3">
    <name type="scientific">Trachymyrmex cornetzi</name>
    <dbReference type="NCBI Taxonomy" id="471704"/>
    <lineage>
        <taxon>Eukaryota</taxon>
        <taxon>Metazoa</taxon>
        <taxon>Ecdysozoa</taxon>
        <taxon>Arthropoda</taxon>
        <taxon>Hexapoda</taxon>
        <taxon>Insecta</taxon>
        <taxon>Pterygota</taxon>
        <taxon>Neoptera</taxon>
        <taxon>Endopterygota</taxon>
        <taxon>Hymenoptera</taxon>
        <taxon>Apocrita</taxon>
        <taxon>Aculeata</taxon>
        <taxon>Formicoidea</taxon>
        <taxon>Formicidae</taxon>
        <taxon>Myrmicinae</taxon>
        <taxon>Trachymyrmex</taxon>
    </lineage>
</organism>
<name>A0A195DBS8_9HYME</name>
<evidence type="ECO:0000313" key="3">
    <source>
        <dbReference type="Proteomes" id="UP000078492"/>
    </source>
</evidence>
<sequence>VTFLPQRRKDTEHVSLPRVHNILDLVSTVPEWKYLRRYTSQRPRRGISKRKNEEEEDDDEDDDDDDDVDGDGGNGGDKHLSPCPPCEQRLPFMQTYSPADVYLFANLISVPPGGRGRATSSGFCSS</sequence>
<keyword evidence="3" id="KW-1185">Reference proteome</keyword>
<dbReference type="EMBL" id="KQ981010">
    <property type="protein sequence ID" value="KYN10370.1"/>
    <property type="molecule type" value="Genomic_DNA"/>
</dbReference>
<protein>
    <submittedName>
        <fullName evidence="2">Uncharacterized protein</fullName>
    </submittedName>
</protein>
<proteinExistence type="predicted"/>
<feature type="compositionally biased region" description="Acidic residues" evidence="1">
    <location>
        <begin position="54"/>
        <end position="70"/>
    </location>
</feature>
<feature type="non-terminal residue" evidence="2">
    <location>
        <position position="1"/>
    </location>
</feature>
<feature type="region of interest" description="Disordered" evidence="1">
    <location>
        <begin position="41"/>
        <end position="89"/>
    </location>
</feature>